<protein>
    <submittedName>
        <fullName evidence="4">FMN-binding protein</fullName>
    </submittedName>
</protein>
<dbReference type="Proteomes" id="UP000521379">
    <property type="component" value="Unassembled WGS sequence"/>
</dbReference>
<evidence type="ECO:0000313" key="4">
    <source>
        <dbReference type="EMBL" id="NKE10526.1"/>
    </source>
</evidence>
<organism evidence="4 5">
    <name type="scientific">Kocuria subflava</name>
    <dbReference type="NCBI Taxonomy" id="1736139"/>
    <lineage>
        <taxon>Bacteria</taxon>
        <taxon>Bacillati</taxon>
        <taxon>Actinomycetota</taxon>
        <taxon>Actinomycetes</taxon>
        <taxon>Micrococcales</taxon>
        <taxon>Micrococcaceae</taxon>
        <taxon>Kocuria</taxon>
    </lineage>
</organism>
<dbReference type="Pfam" id="PF04205">
    <property type="entry name" value="FMN_bind"/>
    <property type="match status" value="1"/>
</dbReference>
<sequence length="160" mass="15570">MAAVGAAAAVGVLSTVALNPQAQALVLGETALVQPQTATTTGGVTGSNEAAGTTSSTGSGDASGTAGASSSTTYTGSTVQTRDGPVQATVDGSGTITDVTWLQYPTGEGTSVQINQRAMPVLTDEALKAQSAKVSKVAGASYSSRGFAQSLQSALDQAGV</sequence>
<keyword evidence="2" id="KW-0732">Signal</keyword>
<keyword evidence="5" id="KW-1185">Reference proteome</keyword>
<proteinExistence type="predicted"/>
<feature type="chain" id="PRO_5032741006" evidence="2">
    <location>
        <begin position="25"/>
        <end position="160"/>
    </location>
</feature>
<comment type="caution">
    <text evidence="4">The sequence shown here is derived from an EMBL/GenBank/DDBJ whole genome shotgun (WGS) entry which is preliminary data.</text>
</comment>
<dbReference type="GO" id="GO:0010181">
    <property type="term" value="F:FMN binding"/>
    <property type="evidence" value="ECO:0007669"/>
    <property type="project" value="InterPro"/>
</dbReference>
<accession>A0A846UAI0</accession>
<dbReference type="InterPro" id="IPR007329">
    <property type="entry name" value="FMN-bd"/>
</dbReference>
<dbReference type="AlphaFoldDB" id="A0A846UAI0"/>
<dbReference type="GO" id="GO:0016020">
    <property type="term" value="C:membrane"/>
    <property type="evidence" value="ECO:0007669"/>
    <property type="project" value="InterPro"/>
</dbReference>
<feature type="signal peptide" evidence="2">
    <location>
        <begin position="1"/>
        <end position="24"/>
    </location>
</feature>
<evidence type="ECO:0000313" key="5">
    <source>
        <dbReference type="Proteomes" id="UP000521379"/>
    </source>
</evidence>
<feature type="domain" description="FMN-binding" evidence="3">
    <location>
        <begin position="81"/>
        <end position="158"/>
    </location>
</feature>
<gene>
    <name evidence="4" type="ORF">GTW58_11420</name>
</gene>
<reference evidence="4 5" key="1">
    <citation type="submission" date="2020-02" db="EMBL/GenBank/DDBJ databases">
        <authorList>
            <person name="Sun Q."/>
        </authorList>
    </citation>
    <scope>NUCLEOTIDE SEQUENCE [LARGE SCALE GENOMIC DNA]</scope>
    <source>
        <strain evidence="4 5">YIM 13062</strain>
    </source>
</reference>
<feature type="compositionally biased region" description="Low complexity" evidence="1">
    <location>
        <begin position="46"/>
        <end position="78"/>
    </location>
</feature>
<dbReference type="SMART" id="SM00900">
    <property type="entry name" value="FMN_bind"/>
    <property type="match status" value="1"/>
</dbReference>
<name>A0A846UAI0_9MICC</name>
<evidence type="ECO:0000256" key="1">
    <source>
        <dbReference type="SAM" id="MobiDB-lite"/>
    </source>
</evidence>
<dbReference type="Gene3D" id="3.90.1010.20">
    <property type="match status" value="1"/>
</dbReference>
<feature type="region of interest" description="Disordered" evidence="1">
    <location>
        <begin position="38"/>
        <end position="92"/>
    </location>
</feature>
<evidence type="ECO:0000259" key="3">
    <source>
        <dbReference type="SMART" id="SM00900"/>
    </source>
</evidence>
<evidence type="ECO:0000256" key="2">
    <source>
        <dbReference type="SAM" id="SignalP"/>
    </source>
</evidence>
<dbReference type="EMBL" id="JAAVUN010000029">
    <property type="protein sequence ID" value="NKE10526.1"/>
    <property type="molecule type" value="Genomic_DNA"/>
</dbReference>